<dbReference type="PANTHER" id="PTHR43394">
    <property type="entry name" value="ATP-DEPENDENT PERMEASE MDL1, MITOCHONDRIAL"/>
    <property type="match status" value="1"/>
</dbReference>
<dbReference type="Proteomes" id="UP000070531">
    <property type="component" value="Unassembled WGS sequence"/>
</dbReference>
<dbReference type="GO" id="GO:0015421">
    <property type="term" value="F:ABC-type oligopeptide transporter activity"/>
    <property type="evidence" value="ECO:0007669"/>
    <property type="project" value="TreeGrafter"/>
</dbReference>
<name>A0A134BD48_9BACT</name>
<accession>A0A134BD48</accession>
<sequence>MQNGYIFNDTISNNICVNPDEFDEDRLYTVSKITNIYDFIINLPLKYDTRIGDDGIGLSQGQRQRILIARAIYKNPSYLFLDEATNSLDTKNENDIVSNLSTYFINKTKIIIAHRLSTIRNADQIVLIEAGRIKEIGTHRELIAQKGIYYNLVNKQL</sequence>
<gene>
    <name evidence="2" type="ORF">HMPREF1860_01220</name>
</gene>
<dbReference type="PANTHER" id="PTHR43394:SF1">
    <property type="entry name" value="ATP-BINDING CASSETTE SUB-FAMILY B MEMBER 10, MITOCHONDRIAL"/>
    <property type="match status" value="1"/>
</dbReference>
<keyword evidence="2" id="KW-0067">ATP-binding</keyword>
<dbReference type="Pfam" id="PF00005">
    <property type="entry name" value="ABC_tran"/>
    <property type="match status" value="1"/>
</dbReference>
<reference evidence="2 3" key="1">
    <citation type="submission" date="2016-01" db="EMBL/GenBank/DDBJ databases">
        <authorList>
            <person name="Oliw E.H."/>
        </authorList>
    </citation>
    <scope>NUCLEOTIDE SEQUENCE [LARGE SCALE GENOMIC DNA]</scope>
    <source>
        <strain evidence="2 3">DNF00307</strain>
    </source>
</reference>
<dbReference type="InterPro" id="IPR027417">
    <property type="entry name" value="P-loop_NTPase"/>
</dbReference>
<dbReference type="PATRIC" id="fig|419005.5.peg.1226"/>
<organism evidence="2">
    <name type="scientific">Prevotella amnii</name>
    <dbReference type="NCBI Taxonomy" id="419005"/>
    <lineage>
        <taxon>Bacteria</taxon>
        <taxon>Pseudomonadati</taxon>
        <taxon>Bacteroidota</taxon>
        <taxon>Bacteroidia</taxon>
        <taxon>Bacteroidales</taxon>
        <taxon>Prevotellaceae</taxon>
        <taxon>Prevotella</taxon>
    </lineage>
</organism>
<keyword evidence="2" id="KW-0547">Nucleotide-binding</keyword>
<dbReference type="InterPro" id="IPR039421">
    <property type="entry name" value="Type_1_exporter"/>
</dbReference>
<dbReference type="EMBL" id="LSDL01000053">
    <property type="protein sequence ID" value="KXB77855.1"/>
    <property type="molecule type" value="Genomic_DNA"/>
</dbReference>
<proteinExistence type="predicted"/>
<dbReference type="GO" id="GO:0016887">
    <property type="term" value="F:ATP hydrolysis activity"/>
    <property type="evidence" value="ECO:0007669"/>
    <property type="project" value="InterPro"/>
</dbReference>
<dbReference type="STRING" id="419005.HMPREF1860_01220"/>
<dbReference type="GO" id="GO:0005524">
    <property type="term" value="F:ATP binding"/>
    <property type="evidence" value="ECO:0007669"/>
    <property type="project" value="UniProtKB-KW"/>
</dbReference>
<dbReference type="InterPro" id="IPR003439">
    <property type="entry name" value="ABC_transporter-like_ATP-bd"/>
</dbReference>
<feature type="domain" description="ABC transporter" evidence="1">
    <location>
        <begin position="34"/>
        <end position="86"/>
    </location>
</feature>
<evidence type="ECO:0000259" key="1">
    <source>
        <dbReference type="Pfam" id="PF00005"/>
    </source>
</evidence>
<dbReference type="GO" id="GO:0090374">
    <property type="term" value="P:oligopeptide export from mitochondrion"/>
    <property type="evidence" value="ECO:0007669"/>
    <property type="project" value="TreeGrafter"/>
</dbReference>
<dbReference type="Gene3D" id="3.40.50.300">
    <property type="entry name" value="P-loop containing nucleotide triphosphate hydrolases"/>
    <property type="match status" value="1"/>
</dbReference>
<protein>
    <submittedName>
        <fullName evidence="2">ABC transporter, ATP-binding protein</fullName>
    </submittedName>
</protein>
<evidence type="ECO:0000313" key="3">
    <source>
        <dbReference type="Proteomes" id="UP000070531"/>
    </source>
</evidence>
<dbReference type="AlphaFoldDB" id="A0A134BD48"/>
<dbReference type="SUPFAM" id="SSF52540">
    <property type="entry name" value="P-loop containing nucleoside triphosphate hydrolases"/>
    <property type="match status" value="1"/>
</dbReference>
<evidence type="ECO:0000313" key="2">
    <source>
        <dbReference type="EMBL" id="KXB77855.1"/>
    </source>
</evidence>
<comment type="caution">
    <text evidence="2">The sequence shown here is derived from an EMBL/GenBank/DDBJ whole genome shotgun (WGS) entry which is preliminary data.</text>
</comment>